<dbReference type="PROSITE" id="PS00061">
    <property type="entry name" value="ADH_SHORT"/>
    <property type="match status" value="1"/>
</dbReference>
<comment type="caution">
    <text evidence="5">The sequence shown here is derived from an EMBL/GenBank/DDBJ whole genome shotgun (WGS) entry which is preliminary data.</text>
</comment>
<protein>
    <submittedName>
        <fullName evidence="5">Short-chain dehydrogenase/reductase</fullName>
    </submittedName>
</protein>
<dbReference type="RefSeq" id="WP_220201047.1">
    <property type="nucleotide sequence ID" value="NZ_BNJK01000001.1"/>
</dbReference>
<dbReference type="PRINTS" id="PR00080">
    <property type="entry name" value="SDRFAMILY"/>
</dbReference>
<dbReference type="AlphaFoldDB" id="A0A8J3I764"/>
<name>A0A8J3I764_9CHLR</name>
<sequence>MKQLVVLITGASSGIGKATATLFAEHGHITYATARSLQTFPELQAQACHPLSVDLTDEASMVAAVQEIEAKHGAVDVLVNNAGYSQAGPLEELPLSALRQQFETNVFGPLRLLQLVLPGMRNKGGGRIITISSLAGVVTMMGTGAYTMSKHAVECFSDVLRYEVKPFGVKVITIQPGGVSTNFTSVEEALFCQGDQNSPYATFRENVFKTLHQGASDNPLILKPEQVAQVILKAATVPRPRKRYQVGMLAKMLPRVRDLLPEVMWDRLVARMYSMD</sequence>
<dbReference type="Gene3D" id="3.40.50.720">
    <property type="entry name" value="NAD(P)-binding Rossmann-like Domain"/>
    <property type="match status" value="1"/>
</dbReference>
<feature type="domain" description="Ketoreductase" evidence="4">
    <location>
        <begin position="4"/>
        <end position="180"/>
    </location>
</feature>
<dbReference type="GO" id="GO:0016491">
    <property type="term" value="F:oxidoreductase activity"/>
    <property type="evidence" value="ECO:0007669"/>
    <property type="project" value="UniProtKB-KW"/>
</dbReference>
<keyword evidence="2" id="KW-0560">Oxidoreductase</keyword>
<organism evidence="5 6">
    <name type="scientific">Reticulibacter mediterranei</name>
    <dbReference type="NCBI Taxonomy" id="2778369"/>
    <lineage>
        <taxon>Bacteria</taxon>
        <taxon>Bacillati</taxon>
        <taxon>Chloroflexota</taxon>
        <taxon>Ktedonobacteria</taxon>
        <taxon>Ktedonobacterales</taxon>
        <taxon>Reticulibacteraceae</taxon>
        <taxon>Reticulibacter</taxon>
    </lineage>
</organism>
<dbReference type="Pfam" id="PF00106">
    <property type="entry name" value="adh_short"/>
    <property type="match status" value="1"/>
</dbReference>
<dbReference type="PANTHER" id="PTHR44169">
    <property type="entry name" value="NADPH-DEPENDENT 1-ACYLDIHYDROXYACETONE PHOSPHATE REDUCTASE"/>
    <property type="match status" value="1"/>
</dbReference>
<dbReference type="InterPro" id="IPR002347">
    <property type="entry name" value="SDR_fam"/>
</dbReference>
<dbReference type="CDD" id="cd05374">
    <property type="entry name" value="17beta-HSD-like_SDR_c"/>
    <property type="match status" value="1"/>
</dbReference>
<keyword evidence="6" id="KW-1185">Reference proteome</keyword>
<evidence type="ECO:0000259" key="4">
    <source>
        <dbReference type="SMART" id="SM00822"/>
    </source>
</evidence>
<evidence type="ECO:0000313" key="6">
    <source>
        <dbReference type="Proteomes" id="UP000597444"/>
    </source>
</evidence>
<dbReference type="PRINTS" id="PR00081">
    <property type="entry name" value="GDHRDH"/>
</dbReference>
<accession>A0A8J3I764</accession>
<gene>
    <name evidence="5" type="ORF">KSF_000920</name>
</gene>
<dbReference type="EMBL" id="BNJK01000001">
    <property type="protein sequence ID" value="GHO90044.1"/>
    <property type="molecule type" value="Genomic_DNA"/>
</dbReference>
<dbReference type="PANTHER" id="PTHR44169:SF6">
    <property type="entry name" value="NADPH-DEPENDENT 1-ACYLDIHYDROXYACETONE PHOSPHATE REDUCTASE"/>
    <property type="match status" value="1"/>
</dbReference>
<evidence type="ECO:0000256" key="1">
    <source>
        <dbReference type="ARBA" id="ARBA00006484"/>
    </source>
</evidence>
<dbReference type="Proteomes" id="UP000597444">
    <property type="component" value="Unassembled WGS sequence"/>
</dbReference>
<comment type="similarity">
    <text evidence="1 3">Belongs to the short-chain dehydrogenases/reductases (SDR) family.</text>
</comment>
<proteinExistence type="inferred from homology"/>
<evidence type="ECO:0000256" key="3">
    <source>
        <dbReference type="RuleBase" id="RU000363"/>
    </source>
</evidence>
<dbReference type="InterPro" id="IPR057326">
    <property type="entry name" value="KR_dom"/>
</dbReference>
<dbReference type="InterPro" id="IPR036291">
    <property type="entry name" value="NAD(P)-bd_dom_sf"/>
</dbReference>
<evidence type="ECO:0000256" key="2">
    <source>
        <dbReference type="ARBA" id="ARBA00023002"/>
    </source>
</evidence>
<dbReference type="SUPFAM" id="SSF51735">
    <property type="entry name" value="NAD(P)-binding Rossmann-fold domains"/>
    <property type="match status" value="1"/>
</dbReference>
<dbReference type="SMART" id="SM00822">
    <property type="entry name" value="PKS_KR"/>
    <property type="match status" value="1"/>
</dbReference>
<evidence type="ECO:0000313" key="5">
    <source>
        <dbReference type="EMBL" id="GHO90044.1"/>
    </source>
</evidence>
<dbReference type="InterPro" id="IPR020904">
    <property type="entry name" value="Sc_DH/Rdtase_CS"/>
</dbReference>
<reference evidence="5" key="1">
    <citation type="submission" date="2020-10" db="EMBL/GenBank/DDBJ databases">
        <title>Taxonomic study of unclassified bacteria belonging to the class Ktedonobacteria.</title>
        <authorList>
            <person name="Yabe S."/>
            <person name="Wang C.M."/>
            <person name="Zheng Y."/>
            <person name="Sakai Y."/>
            <person name="Cavaletti L."/>
            <person name="Monciardini P."/>
            <person name="Donadio S."/>
        </authorList>
    </citation>
    <scope>NUCLEOTIDE SEQUENCE</scope>
    <source>
        <strain evidence="5">ID150040</strain>
    </source>
</reference>